<sequence length="209" mass="22357">MENTTVNAFSGLWKVLTASTPLTRAAGLHGRHMGVYARNHALAGARAKALEGTRDHAAAAALVTAIDRAAGETAVLTCATDGTIVEVFAHYFEREQYHQCHVANESLLAYPNRGRELLRNAQDYARRKSYELAALLGANLQGAGHVVGAPRLEQDVTSFSSKERDNCGGEIGGGNRAVLESVGVCLGRWPYMAVLVGFCFDLLNGLCVV</sequence>
<accession>A0AAE0JZ72</accession>
<dbReference type="Proteomes" id="UP001287356">
    <property type="component" value="Unassembled WGS sequence"/>
</dbReference>
<evidence type="ECO:0000313" key="1">
    <source>
        <dbReference type="EMBL" id="KAK3366640.1"/>
    </source>
</evidence>
<keyword evidence="2" id="KW-1185">Reference proteome</keyword>
<gene>
    <name evidence="1" type="ORF">B0T24DRAFT_681845</name>
</gene>
<name>A0AAE0JZ72_9PEZI</name>
<dbReference type="AlphaFoldDB" id="A0AAE0JZ72"/>
<protein>
    <submittedName>
        <fullName evidence="1">Uncharacterized protein</fullName>
    </submittedName>
</protein>
<comment type="caution">
    <text evidence="1">The sequence shown here is derived from an EMBL/GenBank/DDBJ whole genome shotgun (WGS) entry which is preliminary data.</text>
</comment>
<dbReference type="EMBL" id="JAULSN010000007">
    <property type="protein sequence ID" value="KAK3366640.1"/>
    <property type="molecule type" value="Genomic_DNA"/>
</dbReference>
<evidence type="ECO:0000313" key="2">
    <source>
        <dbReference type="Proteomes" id="UP001287356"/>
    </source>
</evidence>
<organism evidence="1 2">
    <name type="scientific">Lasiosphaeria ovina</name>
    <dbReference type="NCBI Taxonomy" id="92902"/>
    <lineage>
        <taxon>Eukaryota</taxon>
        <taxon>Fungi</taxon>
        <taxon>Dikarya</taxon>
        <taxon>Ascomycota</taxon>
        <taxon>Pezizomycotina</taxon>
        <taxon>Sordariomycetes</taxon>
        <taxon>Sordariomycetidae</taxon>
        <taxon>Sordariales</taxon>
        <taxon>Lasiosphaeriaceae</taxon>
        <taxon>Lasiosphaeria</taxon>
    </lineage>
</organism>
<reference evidence="1" key="2">
    <citation type="submission" date="2023-06" db="EMBL/GenBank/DDBJ databases">
        <authorList>
            <consortium name="Lawrence Berkeley National Laboratory"/>
            <person name="Haridas S."/>
            <person name="Hensen N."/>
            <person name="Bonometti L."/>
            <person name="Westerberg I."/>
            <person name="Brannstrom I.O."/>
            <person name="Guillou S."/>
            <person name="Cros-Aarteil S."/>
            <person name="Calhoun S."/>
            <person name="Kuo A."/>
            <person name="Mondo S."/>
            <person name="Pangilinan J."/>
            <person name="Riley R."/>
            <person name="Labutti K."/>
            <person name="Andreopoulos B."/>
            <person name="Lipzen A."/>
            <person name="Chen C."/>
            <person name="Yanf M."/>
            <person name="Daum C."/>
            <person name="Ng V."/>
            <person name="Clum A."/>
            <person name="Steindorff A."/>
            <person name="Ohm R."/>
            <person name="Martin F."/>
            <person name="Silar P."/>
            <person name="Natvig D."/>
            <person name="Lalanne C."/>
            <person name="Gautier V."/>
            <person name="Ament-Velasquez S.L."/>
            <person name="Kruys A."/>
            <person name="Hutchinson M.I."/>
            <person name="Powell A.J."/>
            <person name="Barry K."/>
            <person name="Miller A.N."/>
            <person name="Grigoriev I.V."/>
            <person name="Debuchy R."/>
            <person name="Gladieux P."/>
            <person name="Thoren M.H."/>
            <person name="Johannesson H."/>
        </authorList>
    </citation>
    <scope>NUCLEOTIDE SEQUENCE</scope>
    <source>
        <strain evidence="1">CBS 958.72</strain>
    </source>
</reference>
<reference evidence="1" key="1">
    <citation type="journal article" date="2023" name="Mol. Phylogenet. Evol.">
        <title>Genome-scale phylogeny and comparative genomics of the fungal order Sordariales.</title>
        <authorList>
            <person name="Hensen N."/>
            <person name="Bonometti L."/>
            <person name="Westerberg I."/>
            <person name="Brannstrom I.O."/>
            <person name="Guillou S."/>
            <person name="Cros-Aarteil S."/>
            <person name="Calhoun S."/>
            <person name="Haridas S."/>
            <person name="Kuo A."/>
            <person name="Mondo S."/>
            <person name="Pangilinan J."/>
            <person name="Riley R."/>
            <person name="LaButti K."/>
            <person name="Andreopoulos B."/>
            <person name="Lipzen A."/>
            <person name="Chen C."/>
            <person name="Yan M."/>
            <person name="Daum C."/>
            <person name="Ng V."/>
            <person name="Clum A."/>
            <person name="Steindorff A."/>
            <person name="Ohm R.A."/>
            <person name="Martin F."/>
            <person name="Silar P."/>
            <person name="Natvig D.O."/>
            <person name="Lalanne C."/>
            <person name="Gautier V."/>
            <person name="Ament-Velasquez S.L."/>
            <person name="Kruys A."/>
            <person name="Hutchinson M.I."/>
            <person name="Powell A.J."/>
            <person name="Barry K."/>
            <person name="Miller A.N."/>
            <person name="Grigoriev I.V."/>
            <person name="Debuchy R."/>
            <person name="Gladieux P."/>
            <person name="Hiltunen Thoren M."/>
            <person name="Johannesson H."/>
        </authorList>
    </citation>
    <scope>NUCLEOTIDE SEQUENCE</scope>
    <source>
        <strain evidence="1">CBS 958.72</strain>
    </source>
</reference>
<proteinExistence type="predicted"/>